<comment type="caution">
    <text evidence="2">The sequence shown here is derived from an EMBL/GenBank/DDBJ whole genome shotgun (WGS) entry which is preliminary data.</text>
</comment>
<sequence length="452" mass="49749">MKHPNVKTILAALVAIILIFGGLALIQYNKSQEILPDTSAPMVQDSSQPEESSDYDSLQPDSNSVPDMDSTQSRYETPYPPLNIQDLSPTTLTPEEISESIDELLAGLLKLDKAAIDRVSPQNIGGEHNPFRVMLNACLADDAIKAAFRNLGSLTTYEVLDVSNTSSSPNVFTVTVSVTTPYMAPGAAEMSASNEIPYVQELALFRASGAAQSIANMDLGAVPLSTDLVTLTVIVEDDVPLLYYPTSLTYGGRIPQYAFLWGAVEFQGVNGGDLLLRNDFGGSIQVTRQRFETDSKCSELANYLDTALGKIKDADMEALEELTVAEDTLGTHWVFITVYPEYQRLFEKNPDFEPEIWERIKSFRYELQYLIHSDAQSGTQIYSVLITYSTVDPLTKQRVYQSKQFIISPGRDTLSNSEGAMLNNLLSEILEDAFGGSPLTAESRLYLAGRIK</sequence>
<dbReference type="AlphaFoldDB" id="A0A845SQ26"/>
<accession>A0A845SQ26</accession>
<dbReference type="RefSeq" id="WP_162220199.1">
    <property type="nucleotide sequence ID" value="NZ_VIQT01000002.1"/>
</dbReference>
<reference evidence="2 3" key="1">
    <citation type="submission" date="2019-06" db="EMBL/GenBank/DDBJ databases">
        <title>Draft genome sequences of 15 bacterial species constituting the stable defined intestinal microbiota of the GM15 gnotobiotic mouse model.</title>
        <authorList>
            <person name="Elie C."/>
            <person name="Mathieu A."/>
            <person name="Saliou A."/>
            <person name="Darnaud M."/>
            <person name="Leulier F."/>
            <person name="Tamellini A."/>
        </authorList>
    </citation>
    <scope>NUCLEOTIDE SEQUENCE [LARGE SCALE GENOMIC DNA]</scope>
    <source>
        <strain evidence="2 3">JM4-15</strain>
    </source>
</reference>
<feature type="region of interest" description="Disordered" evidence="1">
    <location>
        <begin position="38"/>
        <end position="89"/>
    </location>
</feature>
<protein>
    <submittedName>
        <fullName evidence="2">Uncharacterized protein</fullName>
    </submittedName>
</protein>
<evidence type="ECO:0000313" key="2">
    <source>
        <dbReference type="EMBL" id="NDO37715.1"/>
    </source>
</evidence>
<dbReference type="EMBL" id="VIQT01000002">
    <property type="protein sequence ID" value="NDO37715.1"/>
    <property type="molecule type" value="Genomic_DNA"/>
</dbReference>
<name>A0A845SQ26_9FIRM</name>
<evidence type="ECO:0000256" key="1">
    <source>
        <dbReference type="SAM" id="MobiDB-lite"/>
    </source>
</evidence>
<feature type="compositionally biased region" description="Polar residues" evidence="1">
    <location>
        <begin position="44"/>
        <end position="75"/>
    </location>
</feature>
<gene>
    <name evidence="2" type="ORF">FMM72_00380</name>
</gene>
<evidence type="ECO:0000313" key="3">
    <source>
        <dbReference type="Proteomes" id="UP000462501"/>
    </source>
</evidence>
<organism evidence="2 3">
    <name type="scientific">Anaerotruncus colihominis</name>
    <dbReference type="NCBI Taxonomy" id="169435"/>
    <lineage>
        <taxon>Bacteria</taxon>
        <taxon>Bacillati</taxon>
        <taxon>Bacillota</taxon>
        <taxon>Clostridia</taxon>
        <taxon>Eubacteriales</taxon>
        <taxon>Oscillospiraceae</taxon>
        <taxon>Anaerotruncus</taxon>
    </lineage>
</organism>
<proteinExistence type="predicted"/>
<dbReference type="Proteomes" id="UP000462501">
    <property type="component" value="Unassembled WGS sequence"/>
</dbReference>